<gene>
    <name evidence="2" type="primary">Aste57867_7403</name>
    <name evidence="1" type="ORF">As57867_007377</name>
    <name evidence="2" type="ORF">ASTE57867_7403</name>
</gene>
<proteinExistence type="predicted"/>
<reference evidence="2 3" key="1">
    <citation type="submission" date="2019-03" db="EMBL/GenBank/DDBJ databases">
        <authorList>
            <person name="Gaulin E."/>
            <person name="Dumas B."/>
        </authorList>
    </citation>
    <scope>NUCLEOTIDE SEQUENCE [LARGE SCALE GENOMIC DNA]</scope>
    <source>
        <strain evidence="2">CBS 568.67</strain>
    </source>
</reference>
<evidence type="ECO:0000313" key="3">
    <source>
        <dbReference type="Proteomes" id="UP000332933"/>
    </source>
</evidence>
<accession>A0A485KIA7</accession>
<reference evidence="1" key="2">
    <citation type="submission" date="2019-06" db="EMBL/GenBank/DDBJ databases">
        <title>Genomics analysis of Aphanomyces spp. identifies a new class of oomycete effector associated with host adaptation.</title>
        <authorList>
            <person name="Gaulin E."/>
        </authorList>
    </citation>
    <scope>NUCLEOTIDE SEQUENCE</scope>
    <source>
        <strain evidence="1">CBS 578.67</strain>
    </source>
</reference>
<evidence type="ECO:0000313" key="2">
    <source>
        <dbReference type="EMBL" id="VFT84318.1"/>
    </source>
</evidence>
<evidence type="ECO:0000313" key="1">
    <source>
        <dbReference type="EMBL" id="KAF0704239.1"/>
    </source>
</evidence>
<protein>
    <submittedName>
        <fullName evidence="2">Aste57867_7403 protein</fullName>
    </submittedName>
</protein>
<organism evidence="2 3">
    <name type="scientific">Aphanomyces stellatus</name>
    <dbReference type="NCBI Taxonomy" id="120398"/>
    <lineage>
        <taxon>Eukaryota</taxon>
        <taxon>Sar</taxon>
        <taxon>Stramenopiles</taxon>
        <taxon>Oomycota</taxon>
        <taxon>Saprolegniomycetes</taxon>
        <taxon>Saprolegniales</taxon>
        <taxon>Verrucalvaceae</taxon>
        <taxon>Aphanomyces</taxon>
    </lineage>
</organism>
<dbReference type="EMBL" id="CAADRA010003978">
    <property type="protein sequence ID" value="VFT84318.1"/>
    <property type="molecule type" value="Genomic_DNA"/>
</dbReference>
<name>A0A485KIA7_9STRA</name>
<dbReference type="Proteomes" id="UP000332933">
    <property type="component" value="Unassembled WGS sequence"/>
</dbReference>
<sequence>MMAFACRRCSYVNPSTDSPCSVEQQHDTSTLVHNQRRIRSSDDQRLADLETKEARCDAIVAHMQSVALALEEEKATLDSALRVENIQLRTQVAYLEVKVIALEQALMAECSDPSG</sequence>
<keyword evidence="3" id="KW-1185">Reference proteome</keyword>
<dbReference type="EMBL" id="VJMH01003966">
    <property type="protein sequence ID" value="KAF0704239.1"/>
    <property type="molecule type" value="Genomic_DNA"/>
</dbReference>
<dbReference type="AlphaFoldDB" id="A0A485KIA7"/>